<name>A0ABN1ZN15_9ACTN</name>
<organism evidence="2 3">
    <name type="scientific">Dactylosporangium maewongense</name>
    <dbReference type="NCBI Taxonomy" id="634393"/>
    <lineage>
        <taxon>Bacteria</taxon>
        <taxon>Bacillati</taxon>
        <taxon>Actinomycetota</taxon>
        <taxon>Actinomycetes</taxon>
        <taxon>Micromonosporales</taxon>
        <taxon>Micromonosporaceae</taxon>
        <taxon>Dactylosporangium</taxon>
    </lineage>
</organism>
<comment type="caution">
    <text evidence="2">The sequence shown here is derived from an EMBL/GenBank/DDBJ whole genome shotgun (WGS) entry which is preliminary data.</text>
</comment>
<keyword evidence="1" id="KW-0472">Membrane</keyword>
<dbReference type="EMBL" id="BAAAQD010000001">
    <property type="protein sequence ID" value="GAA1501340.1"/>
    <property type="molecule type" value="Genomic_DNA"/>
</dbReference>
<protein>
    <submittedName>
        <fullName evidence="2">Uncharacterized protein</fullName>
    </submittedName>
</protein>
<feature type="transmembrane region" description="Helical" evidence="1">
    <location>
        <begin position="61"/>
        <end position="83"/>
    </location>
</feature>
<keyword evidence="1" id="KW-1133">Transmembrane helix</keyword>
<keyword evidence="3" id="KW-1185">Reference proteome</keyword>
<keyword evidence="1" id="KW-0812">Transmembrane</keyword>
<sequence>MVRMDVQLTVVSLFPDDAGAQDEATRLFGAELWRAGVDAVPVTAPAPEGAKSGAAQTIGQLAVAGVFSAATVTAISQIAVAFINRHAAKRIRLTAGDVELEIDGDLGPAQQEALAKVVAALADRGAAG</sequence>
<dbReference type="Proteomes" id="UP001501470">
    <property type="component" value="Unassembled WGS sequence"/>
</dbReference>
<reference evidence="2 3" key="1">
    <citation type="journal article" date="2019" name="Int. J. Syst. Evol. Microbiol.">
        <title>The Global Catalogue of Microorganisms (GCM) 10K type strain sequencing project: providing services to taxonomists for standard genome sequencing and annotation.</title>
        <authorList>
            <consortium name="The Broad Institute Genomics Platform"/>
            <consortium name="The Broad Institute Genome Sequencing Center for Infectious Disease"/>
            <person name="Wu L."/>
            <person name="Ma J."/>
        </authorList>
    </citation>
    <scope>NUCLEOTIDE SEQUENCE [LARGE SCALE GENOMIC DNA]</scope>
    <source>
        <strain evidence="2 3">JCM 15933</strain>
    </source>
</reference>
<proteinExistence type="predicted"/>
<gene>
    <name evidence="2" type="ORF">GCM10009827_010310</name>
</gene>
<accession>A0ABN1ZN15</accession>
<evidence type="ECO:0000313" key="3">
    <source>
        <dbReference type="Proteomes" id="UP001501470"/>
    </source>
</evidence>
<evidence type="ECO:0000313" key="2">
    <source>
        <dbReference type="EMBL" id="GAA1501340.1"/>
    </source>
</evidence>
<evidence type="ECO:0000256" key="1">
    <source>
        <dbReference type="SAM" id="Phobius"/>
    </source>
</evidence>